<feature type="domain" description="PPC" evidence="1">
    <location>
        <begin position="15"/>
        <end position="167"/>
    </location>
</feature>
<proteinExistence type="predicted"/>
<dbReference type="Proteomes" id="UP000199180">
    <property type="component" value="Unassembled WGS sequence"/>
</dbReference>
<dbReference type="Gene3D" id="3.30.1330.80">
    <property type="entry name" value="Hypothetical protein, similar to alpha- acetolactate decarboxylase, domain 2"/>
    <property type="match status" value="1"/>
</dbReference>
<dbReference type="InterPro" id="IPR005175">
    <property type="entry name" value="PPC_dom"/>
</dbReference>
<gene>
    <name evidence="2" type="ORF">SAMN04489858_11126</name>
</gene>
<dbReference type="OrthoDB" id="8720942at2"/>
<name>A0A1I0HG43_9RHOB</name>
<organism evidence="2 3">
    <name type="scientific">Paracoccus homiensis</name>
    <dbReference type="NCBI Taxonomy" id="364199"/>
    <lineage>
        <taxon>Bacteria</taxon>
        <taxon>Pseudomonadati</taxon>
        <taxon>Pseudomonadota</taxon>
        <taxon>Alphaproteobacteria</taxon>
        <taxon>Rhodobacterales</taxon>
        <taxon>Paracoccaceae</taxon>
        <taxon>Paracoccus</taxon>
    </lineage>
</organism>
<evidence type="ECO:0000313" key="2">
    <source>
        <dbReference type="EMBL" id="SET82027.1"/>
    </source>
</evidence>
<protein>
    <recommendedName>
        <fullName evidence="1">PPC domain-containing protein</fullName>
    </recommendedName>
</protein>
<keyword evidence="3" id="KW-1185">Reference proteome</keyword>
<reference evidence="2 3" key="1">
    <citation type="submission" date="2016-10" db="EMBL/GenBank/DDBJ databases">
        <authorList>
            <person name="de Groot N.N."/>
        </authorList>
    </citation>
    <scope>NUCLEOTIDE SEQUENCE [LARGE SCALE GENOMIC DNA]</scope>
    <source>
        <strain evidence="2 3">DSM 17862</strain>
    </source>
</reference>
<evidence type="ECO:0000259" key="1">
    <source>
        <dbReference type="PROSITE" id="PS51742"/>
    </source>
</evidence>
<dbReference type="PROSITE" id="PS51742">
    <property type="entry name" value="PPC"/>
    <property type="match status" value="1"/>
</dbReference>
<dbReference type="RefSeq" id="WP_090736204.1">
    <property type="nucleotide sequence ID" value="NZ_FOHO01000011.1"/>
</dbReference>
<evidence type="ECO:0000313" key="3">
    <source>
        <dbReference type="Proteomes" id="UP000199180"/>
    </source>
</evidence>
<dbReference type="STRING" id="364199.SAMN04489858_11126"/>
<dbReference type="EMBL" id="FOHO01000011">
    <property type="protein sequence ID" value="SET82027.1"/>
    <property type="molecule type" value="Genomic_DNA"/>
</dbReference>
<accession>A0A1I0HG43</accession>
<dbReference type="AlphaFoldDB" id="A0A1I0HG43"/>
<dbReference type="SUPFAM" id="SSF117856">
    <property type="entry name" value="AF0104/ALDC/Ptd012-like"/>
    <property type="match status" value="1"/>
</dbReference>
<sequence>MLTHPGPADPIRILDTPCHAHRLDLTLKSGRPLHEAIVQAVHRAGFYAAWLWVAEAHCDQLSYVIPGPPPGDGRVAFYSDTYVLRPQEDTLPCIAAMGLHLGKGADGADIHAHGLWTDAQSRTHMGHLRAEQTYLARDVQITGWGIDGAIFQRVPDPETGFDLFTPRRTELTHSGGQPARLLRLRPHLDLASTLGGLIAPHSTVMGLGSLIGAQFLGAPSLPPPATEIVILEHAAPRLRIAAVARDGSPRQGWLSGENPICITAELLAVDPPPRHSSA</sequence>